<accession>A0A561WC67</accession>
<organism evidence="1 2">
    <name type="scientific">Actinoplanes teichomyceticus</name>
    <dbReference type="NCBI Taxonomy" id="1867"/>
    <lineage>
        <taxon>Bacteria</taxon>
        <taxon>Bacillati</taxon>
        <taxon>Actinomycetota</taxon>
        <taxon>Actinomycetes</taxon>
        <taxon>Micromonosporales</taxon>
        <taxon>Micromonosporaceae</taxon>
        <taxon>Actinoplanes</taxon>
    </lineage>
</organism>
<evidence type="ECO:0000313" key="1">
    <source>
        <dbReference type="EMBL" id="TWG21462.1"/>
    </source>
</evidence>
<dbReference type="SUPFAM" id="SSF48371">
    <property type="entry name" value="ARM repeat"/>
    <property type="match status" value="1"/>
</dbReference>
<dbReference type="Gene3D" id="1.25.10.10">
    <property type="entry name" value="Leucine-rich Repeat Variant"/>
    <property type="match status" value="1"/>
</dbReference>
<keyword evidence="2" id="KW-1185">Reference proteome</keyword>
<comment type="caution">
    <text evidence="1">The sequence shown here is derived from an EMBL/GenBank/DDBJ whole genome shotgun (WGS) entry which is preliminary data.</text>
</comment>
<sequence>MLNDLATVDWAALSAADVPHLLRAVAGGDRDALGELSSRLCPGGVPGDAAAAAVPFLIRLLDAPAAGPHGVLVLLTAVADAHAQRSGTGPRPTRARIAGQRAPVAAARAAVTAGLPSYLRLLAAHPDDDVRVAAATLVGALGPEVAGGASAGLRTASVTDRAELVRAAAVLALGARAETADDRLADPAPVVRLAAALVLAGSDAEAPLPGPVVQIVERDAPAALGRIPLLPSSDDDPLIWVLRALRPRGDLQVRLVTGWLRHPDAAVRAGAAYAAGEPLTTWPPAAALLAGPLAEASGDPAGPR</sequence>
<gene>
    <name evidence="1" type="ORF">FHX34_1031001</name>
</gene>
<evidence type="ECO:0008006" key="3">
    <source>
        <dbReference type="Google" id="ProtNLM"/>
    </source>
</evidence>
<dbReference type="RefSeq" id="WP_122980067.1">
    <property type="nucleotide sequence ID" value="NZ_BOMX01000154.1"/>
</dbReference>
<name>A0A561WC67_ACTTI</name>
<evidence type="ECO:0000313" key="2">
    <source>
        <dbReference type="Proteomes" id="UP000320239"/>
    </source>
</evidence>
<dbReference type="EMBL" id="VIWY01000003">
    <property type="protein sequence ID" value="TWG21462.1"/>
    <property type="molecule type" value="Genomic_DNA"/>
</dbReference>
<dbReference type="InterPro" id="IPR016024">
    <property type="entry name" value="ARM-type_fold"/>
</dbReference>
<dbReference type="AlphaFoldDB" id="A0A561WC67"/>
<dbReference type="Proteomes" id="UP000320239">
    <property type="component" value="Unassembled WGS sequence"/>
</dbReference>
<reference evidence="1 2" key="1">
    <citation type="submission" date="2019-06" db="EMBL/GenBank/DDBJ databases">
        <title>Sequencing the genomes of 1000 actinobacteria strains.</title>
        <authorList>
            <person name="Klenk H.-P."/>
        </authorList>
    </citation>
    <scope>NUCLEOTIDE SEQUENCE [LARGE SCALE GENOMIC DNA]</scope>
    <source>
        <strain evidence="1 2">DSM 43866</strain>
    </source>
</reference>
<dbReference type="InterPro" id="IPR011989">
    <property type="entry name" value="ARM-like"/>
</dbReference>
<dbReference type="OrthoDB" id="292843at2"/>
<protein>
    <recommendedName>
        <fullName evidence="3">HEAT repeat protein</fullName>
    </recommendedName>
</protein>
<proteinExistence type="predicted"/>